<reference evidence="2" key="1">
    <citation type="submission" date="2017-07" db="EMBL/GenBank/DDBJ databases">
        <title>Taro Niue Genome Assembly and Annotation.</title>
        <authorList>
            <person name="Atibalentja N."/>
            <person name="Keating K."/>
            <person name="Fields C.J."/>
        </authorList>
    </citation>
    <scope>NUCLEOTIDE SEQUENCE</scope>
    <source>
        <strain evidence="2">Niue_2</strain>
        <tissue evidence="2">Leaf</tissue>
    </source>
</reference>
<evidence type="ECO:0000256" key="1">
    <source>
        <dbReference type="SAM" id="MobiDB-lite"/>
    </source>
</evidence>
<evidence type="ECO:0000313" key="2">
    <source>
        <dbReference type="EMBL" id="MQL98652.1"/>
    </source>
</evidence>
<dbReference type="Proteomes" id="UP000652761">
    <property type="component" value="Unassembled WGS sequence"/>
</dbReference>
<comment type="caution">
    <text evidence="2">The sequence shown here is derived from an EMBL/GenBank/DDBJ whole genome shotgun (WGS) entry which is preliminary data.</text>
</comment>
<keyword evidence="3" id="KW-1185">Reference proteome</keyword>
<gene>
    <name evidence="2" type="ORF">Taro_031368</name>
</gene>
<dbReference type="AlphaFoldDB" id="A0A843VIP2"/>
<name>A0A843VIP2_COLES</name>
<feature type="region of interest" description="Disordered" evidence="1">
    <location>
        <begin position="1"/>
        <end position="87"/>
    </location>
</feature>
<dbReference type="EMBL" id="NMUH01002220">
    <property type="protein sequence ID" value="MQL98652.1"/>
    <property type="molecule type" value="Genomic_DNA"/>
</dbReference>
<organism evidence="2 3">
    <name type="scientific">Colocasia esculenta</name>
    <name type="common">Wild taro</name>
    <name type="synonym">Arum esculentum</name>
    <dbReference type="NCBI Taxonomy" id="4460"/>
    <lineage>
        <taxon>Eukaryota</taxon>
        <taxon>Viridiplantae</taxon>
        <taxon>Streptophyta</taxon>
        <taxon>Embryophyta</taxon>
        <taxon>Tracheophyta</taxon>
        <taxon>Spermatophyta</taxon>
        <taxon>Magnoliopsida</taxon>
        <taxon>Liliopsida</taxon>
        <taxon>Araceae</taxon>
        <taxon>Aroideae</taxon>
        <taxon>Colocasieae</taxon>
        <taxon>Colocasia</taxon>
    </lineage>
</organism>
<proteinExistence type="predicted"/>
<feature type="compositionally biased region" description="Low complexity" evidence="1">
    <location>
        <begin position="24"/>
        <end position="40"/>
    </location>
</feature>
<protein>
    <submittedName>
        <fullName evidence="2">Uncharacterized protein</fullName>
    </submittedName>
</protein>
<accession>A0A843VIP2</accession>
<sequence>MTPSPPFPPNLLSQSRKLEIPSCGRSPGPASSLPSSSRPATVRPVTSRHRGGSDLLSDPCRRNGGGPLQMRRRRSNPCTHADPAAAAPLHGEFYAQGQYMEKENEERLQVLAFVFRSVPLLLRREDQLASGGVSSCGTVHSVPLG</sequence>
<evidence type="ECO:0000313" key="3">
    <source>
        <dbReference type="Proteomes" id="UP000652761"/>
    </source>
</evidence>